<comment type="subcellular location">
    <subcellularLocation>
        <location evidence="1">Cell membrane</location>
        <topology evidence="1">Multi-pass membrane protein</topology>
    </subcellularLocation>
</comment>
<comment type="similarity">
    <text evidence="2">Belongs to the urea transporter family.</text>
</comment>
<accession>A0A7Z7IFP8</accession>
<keyword evidence="5 7" id="KW-1133">Transmembrane helix</keyword>
<sequence length="308" mass="30712">MSAILLAGSDTSESLRGFARSIGQIVLQRHAATGALLVAAVCSFSPRLACALLIGALTGNVIAYIVEDAGSPAMREDLYGFNGALAALAAFGFIRDDSQAGAVAIVSAMLATGLSFRLGRALEHWPLPAYSSPAVLVTWCWLPLFADAPSGAAAAATVSTAAPASWASAIVAGFSPIVFTTGFVAGALILVGLVAAQPARPVSAAWALTGSTLGVALHALAGTPAAVVLSGGCGFNATLTALATSKFGVKGVLGGGVVCVLVERVAAALGIPALTAPFVLASWAVQAFVQRLETPANNGDSHVVHPPA</sequence>
<evidence type="ECO:0000256" key="2">
    <source>
        <dbReference type="ARBA" id="ARBA00005914"/>
    </source>
</evidence>
<evidence type="ECO:0000313" key="9">
    <source>
        <dbReference type="Proteomes" id="UP000219522"/>
    </source>
</evidence>
<evidence type="ECO:0000256" key="6">
    <source>
        <dbReference type="ARBA" id="ARBA00023136"/>
    </source>
</evidence>
<name>A0A7Z7IFP8_9BURK</name>
<dbReference type="PANTHER" id="PTHR10464">
    <property type="entry name" value="UREA TRANSPORTER"/>
    <property type="match status" value="1"/>
</dbReference>
<dbReference type="Pfam" id="PF03253">
    <property type="entry name" value="UT"/>
    <property type="match status" value="1"/>
</dbReference>
<comment type="caution">
    <text evidence="8">The sequence shown here is derived from an EMBL/GenBank/DDBJ whole genome shotgun (WGS) entry which is preliminary data.</text>
</comment>
<reference evidence="8 9" key="1">
    <citation type="submission" date="2017-09" db="EMBL/GenBank/DDBJ databases">
        <authorList>
            <person name="Varghese N."/>
            <person name="Submissions S."/>
        </authorList>
    </citation>
    <scope>NUCLEOTIDE SEQUENCE [LARGE SCALE GENOMIC DNA]</scope>
    <source>
        <strain evidence="8 9">OK806</strain>
    </source>
</reference>
<keyword evidence="3" id="KW-1003">Cell membrane</keyword>
<proteinExistence type="inferred from homology"/>
<dbReference type="EMBL" id="OCSU01000003">
    <property type="protein sequence ID" value="SOE88382.1"/>
    <property type="molecule type" value="Genomic_DNA"/>
</dbReference>
<evidence type="ECO:0000256" key="5">
    <source>
        <dbReference type="ARBA" id="ARBA00022989"/>
    </source>
</evidence>
<dbReference type="GO" id="GO:0005886">
    <property type="term" value="C:plasma membrane"/>
    <property type="evidence" value="ECO:0007669"/>
    <property type="project" value="UniProtKB-SubCell"/>
</dbReference>
<feature type="transmembrane region" description="Helical" evidence="7">
    <location>
        <begin position="44"/>
        <end position="66"/>
    </location>
</feature>
<evidence type="ECO:0000256" key="1">
    <source>
        <dbReference type="ARBA" id="ARBA00004651"/>
    </source>
</evidence>
<keyword evidence="9" id="KW-1185">Reference proteome</keyword>
<gene>
    <name evidence="8" type="ORF">SAMN05446927_6990</name>
</gene>
<dbReference type="RefSeq" id="WP_062632224.1">
    <property type="nucleotide sequence ID" value="NZ_FCOG02000002.1"/>
</dbReference>
<dbReference type="GO" id="GO:0015204">
    <property type="term" value="F:urea transmembrane transporter activity"/>
    <property type="evidence" value="ECO:0007669"/>
    <property type="project" value="InterPro"/>
</dbReference>
<evidence type="ECO:0000256" key="4">
    <source>
        <dbReference type="ARBA" id="ARBA00022692"/>
    </source>
</evidence>
<dbReference type="InterPro" id="IPR029020">
    <property type="entry name" value="Ammonium/urea_transptr"/>
</dbReference>
<feature type="transmembrane region" description="Helical" evidence="7">
    <location>
        <begin position="125"/>
        <end position="146"/>
    </location>
</feature>
<feature type="transmembrane region" description="Helical" evidence="7">
    <location>
        <begin position="166"/>
        <end position="196"/>
    </location>
</feature>
<keyword evidence="6 7" id="KW-0472">Membrane</keyword>
<feature type="transmembrane region" description="Helical" evidence="7">
    <location>
        <begin position="100"/>
        <end position="118"/>
    </location>
</feature>
<evidence type="ECO:0000256" key="7">
    <source>
        <dbReference type="SAM" id="Phobius"/>
    </source>
</evidence>
<dbReference type="OrthoDB" id="9002779at2"/>
<protein>
    <submittedName>
        <fullName evidence="8">Urea transporter</fullName>
    </submittedName>
</protein>
<dbReference type="Proteomes" id="UP000219522">
    <property type="component" value="Unassembled WGS sequence"/>
</dbReference>
<dbReference type="PANTHER" id="PTHR10464:SF4">
    <property type="entry name" value="UREA TRANSPORTER"/>
    <property type="match status" value="1"/>
</dbReference>
<evidence type="ECO:0000256" key="3">
    <source>
        <dbReference type="ARBA" id="ARBA00022475"/>
    </source>
</evidence>
<dbReference type="Gene3D" id="1.10.3430.10">
    <property type="entry name" value="Ammonium transporter AmtB like domains"/>
    <property type="match status" value="1"/>
</dbReference>
<dbReference type="InterPro" id="IPR004937">
    <property type="entry name" value="Urea_transporter"/>
</dbReference>
<evidence type="ECO:0000313" key="8">
    <source>
        <dbReference type="EMBL" id="SOE88382.1"/>
    </source>
</evidence>
<feature type="transmembrane region" description="Helical" evidence="7">
    <location>
        <begin position="78"/>
        <end position="94"/>
    </location>
</feature>
<organism evidence="8 9">
    <name type="scientific">Caballeronia arationis</name>
    <dbReference type="NCBI Taxonomy" id="1777142"/>
    <lineage>
        <taxon>Bacteria</taxon>
        <taxon>Pseudomonadati</taxon>
        <taxon>Pseudomonadota</taxon>
        <taxon>Betaproteobacteria</taxon>
        <taxon>Burkholderiales</taxon>
        <taxon>Burkholderiaceae</taxon>
        <taxon>Caballeronia</taxon>
    </lineage>
</organism>
<keyword evidence="4 7" id="KW-0812">Transmembrane</keyword>
<dbReference type="AlphaFoldDB" id="A0A7Z7IFP8"/>